<dbReference type="EMBL" id="KB741037">
    <property type="protein sequence ID" value="ENN74651.1"/>
    <property type="molecule type" value="Genomic_DNA"/>
</dbReference>
<proteinExistence type="predicted"/>
<sequence length="385" mass="44974">MSYTKYLKYLDPRFAYDYSVFAKEFVDNLLSEGTRAACDDSVESFNNDGLPPFYDEDLFKRGQAFHHKHIFGMFLGSLLGLLADLSIKSALAILSMTKQSSSDLSAYKRYMSTIFHVVVWYESEFKPGSRLWESVKMVKAKHNRASKKAMKVLNFGINQTDMILAQWGFMGLVVTRSKFLGIHDDDEEGWKSFIHVWRVLGYAFGIQDQFNICRESVAETRAICEEVLKRIMEPEVAEKDSRFILMSTYLLDGLWAMNPFLELTSFLFYLRTMFKNNLSSINEKNEEYRRLSKGAKFRVNFLVFLTSLMRFRLVRELMGYVKRHSLWLMKHFPCLAYYKFGKEHAHVDILTMRLEHLSFDQKQASIETGKVKNFPVYQAHALEVE</sequence>
<accession>N6U206</accession>
<feature type="non-terminal residue" evidence="1">
    <location>
        <position position="1"/>
    </location>
</feature>
<reference evidence="1" key="1">
    <citation type="journal article" date="2013" name="Genome Biol.">
        <title>Draft genome of the mountain pine beetle, Dendroctonus ponderosae Hopkins, a major forest pest.</title>
        <authorList>
            <person name="Keeling C.I."/>
            <person name="Yuen M.M."/>
            <person name="Liao N.Y."/>
            <person name="Docking T.R."/>
            <person name="Chan S.K."/>
            <person name="Taylor G.A."/>
            <person name="Palmquist D.L."/>
            <person name="Jackman S.D."/>
            <person name="Nguyen A."/>
            <person name="Li M."/>
            <person name="Henderson H."/>
            <person name="Janes J.K."/>
            <person name="Zhao Y."/>
            <person name="Pandoh P."/>
            <person name="Moore R."/>
            <person name="Sperling F.A."/>
            <person name="Huber D.P."/>
            <person name="Birol I."/>
            <person name="Jones S.J."/>
            <person name="Bohlmann J."/>
        </authorList>
    </citation>
    <scope>NUCLEOTIDE SEQUENCE</scope>
</reference>
<gene>
    <name evidence="1" type="ORF">YQE_08768</name>
</gene>
<dbReference type="AlphaFoldDB" id="N6U206"/>
<dbReference type="PANTHER" id="PTHR37159:SF1">
    <property type="entry name" value="GH11867P"/>
    <property type="match status" value="1"/>
</dbReference>
<protein>
    <submittedName>
        <fullName evidence="1">Uncharacterized protein</fullName>
    </submittedName>
</protein>
<organism evidence="1">
    <name type="scientific">Dendroctonus ponderosae</name>
    <name type="common">Mountain pine beetle</name>
    <dbReference type="NCBI Taxonomy" id="77166"/>
    <lineage>
        <taxon>Eukaryota</taxon>
        <taxon>Metazoa</taxon>
        <taxon>Ecdysozoa</taxon>
        <taxon>Arthropoda</taxon>
        <taxon>Hexapoda</taxon>
        <taxon>Insecta</taxon>
        <taxon>Pterygota</taxon>
        <taxon>Neoptera</taxon>
        <taxon>Endopterygota</taxon>
        <taxon>Coleoptera</taxon>
        <taxon>Polyphaga</taxon>
        <taxon>Cucujiformia</taxon>
        <taxon>Curculionidae</taxon>
        <taxon>Scolytinae</taxon>
        <taxon>Dendroctonus</taxon>
    </lineage>
</organism>
<dbReference type="HOGENOM" id="CLU_048939_0_0_1"/>
<evidence type="ECO:0000313" key="1">
    <source>
        <dbReference type="EMBL" id="ENN74651.1"/>
    </source>
</evidence>
<dbReference type="OrthoDB" id="6361347at2759"/>
<name>N6U206_DENPD</name>
<dbReference type="OMA" id="IMCDSII"/>
<dbReference type="PANTHER" id="PTHR37159">
    <property type="entry name" value="GH11867P"/>
    <property type="match status" value="1"/>
</dbReference>